<accession>A0A5F9CR57</accession>
<name>A0A5F9CR57_RABIT</name>
<protein>
    <submittedName>
        <fullName evidence="2">Uncharacterized protein</fullName>
    </submittedName>
</protein>
<keyword evidence="1" id="KW-1133">Transmembrane helix</keyword>
<dbReference type="Ensembl" id="ENSOCUT00000059689.1">
    <property type="protein sequence ID" value="ENSOCUP00000035839.1"/>
    <property type="gene ID" value="ENSOCUG00000035608.1"/>
</dbReference>
<evidence type="ECO:0000313" key="2">
    <source>
        <dbReference type="Ensembl" id="ENSOCUP00000035839.1"/>
    </source>
</evidence>
<dbReference type="InParanoid" id="A0A5F9CR57"/>
<dbReference type="PANTHER" id="PTHR13568:SF6">
    <property type="entry name" value="TRANSMEMBRANE PROTEIN 185A"/>
    <property type="match status" value="1"/>
</dbReference>
<dbReference type="InterPro" id="IPR019396">
    <property type="entry name" value="TM_Fragile-X-F-assoc"/>
</dbReference>
<reference evidence="2" key="2">
    <citation type="submission" date="2025-08" db="UniProtKB">
        <authorList>
            <consortium name="Ensembl"/>
        </authorList>
    </citation>
    <scope>IDENTIFICATION</scope>
    <source>
        <strain evidence="2">Thorbecke</strain>
    </source>
</reference>
<dbReference type="GeneTree" id="ENSGT00940000163000"/>
<dbReference type="AlphaFoldDB" id="A0A5F9CR57"/>
<reference evidence="2" key="3">
    <citation type="submission" date="2025-09" db="UniProtKB">
        <authorList>
            <consortium name="Ensembl"/>
        </authorList>
    </citation>
    <scope>IDENTIFICATION</scope>
    <source>
        <strain evidence="2">Thorbecke</strain>
    </source>
</reference>
<dbReference type="EMBL" id="AAGW02014838">
    <property type="status" value="NOT_ANNOTATED_CDS"/>
    <property type="molecule type" value="Genomic_DNA"/>
</dbReference>
<evidence type="ECO:0000256" key="1">
    <source>
        <dbReference type="SAM" id="Phobius"/>
    </source>
</evidence>
<reference evidence="2 3" key="1">
    <citation type="journal article" date="2011" name="Nature">
        <title>A high-resolution map of human evolutionary constraint using 29 mammals.</title>
        <authorList>
            <person name="Lindblad-Toh K."/>
            <person name="Garber M."/>
            <person name="Zuk O."/>
            <person name="Lin M.F."/>
            <person name="Parker B.J."/>
            <person name="Washietl S."/>
            <person name="Kheradpour P."/>
            <person name="Ernst J."/>
            <person name="Jordan G."/>
            <person name="Mauceli E."/>
            <person name="Ward L.D."/>
            <person name="Lowe C.B."/>
            <person name="Holloway A.K."/>
            <person name="Clamp M."/>
            <person name="Gnerre S."/>
            <person name="Alfoldi J."/>
            <person name="Beal K."/>
            <person name="Chang J."/>
            <person name="Clawson H."/>
            <person name="Cuff J."/>
            <person name="Di Palma F."/>
            <person name="Fitzgerald S."/>
            <person name="Flicek P."/>
            <person name="Guttman M."/>
            <person name="Hubisz M.J."/>
            <person name="Jaffe D.B."/>
            <person name="Jungreis I."/>
            <person name="Kent W.J."/>
            <person name="Kostka D."/>
            <person name="Lara M."/>
            <person name="Martins A.L."/>
            <person name="Massingham T."/>
            <person name="Moltke I."/>
            <person name="Raney B.J."/>
            <person name="Rasmussen M.D."/>
            <person name="Robinson J."/>
            <person name="Stark A."/>
            <person name="Vilella A.J."/>
            <person name="Wen J."/>
            <person name="Xie X."/>
            <person name="Zody M.C."/>
            <person name="Baldwin J."/>
            <person name="Bloom T."/>
            <person name="Chin C.W."/>
            <person name="Heiman D."/>
            <person name="Nicol R."/>
            <person name="Nusbaum C."/>
            <person name="Young S."/>
            <person name="Wilkinson J."/>
            <person name="Worley K.C."/>
            <person name="Kovar C.L."/>
            <person name="Muzny D.M."/>
            <person name="Gibbs R.A."/>
            <person name="Cree A."/>
            <person name="Dihn H.H."/>
            <person name="Fowler G."/>
            <person name="Jhangiani S."/>
            <person name="Joshi V."/>
            <person name="Lee S."/>
            <person name="Lewis L.R."/>
            <person name="Nazareth L.V."/>
            <person name="Okwuonu G."/>
            <person name="Santibanez J."/>
            <person name="Warren W.C."/>
            <person name="Mardis E.R."/>
            <person name="Weinstock G.M."/>
            <person name="Wilson R.K."/>
            <person name="Delehaunty K."/>
            <person name="Dooling D."/>
            <person name="Fronik C."/>
            <person name="Fulton L."/>
            <person name="Fulton B."/>
            <person name="Graves T."/>
            <person name="Minx P."/>
            <person name="Sodergren E."/>
            <person name="Birney E."/>
            <person name="Margulies E.H."/>
            <person name="Herrero J."/>
            <person name="Green E.D."/>
            <person name="Haussler D."/>
            <person name="Siepel A."/>
            <person name="Goldman N."/>
            <person name="Pollard K.S."/>
            <person name="Pedersen J.S."/>
            <person name="Lander E.S."/>
            <person name="Kellis M."/>
        </authorList>
    </citation>
    <scope>NUCLEOTIDE SEQUENCE [LARGE SCALE GENOMIC DNA]</scope>
    <source>
        <strain evidence="2 3">Thorbecke inbred</strain>
    </source>
</reference>
<proteinExistence type="predicted"/>
<keyword evidence="1" id="KW-0812">Transmembrane</keyword>
<feature type="transmembrane region" description="Helical" evidence="1">
    <location>
        <begin position="27"/>
        <end position="45"/>
    </location>
</feature>
<keyword evidence="1" id="KW-0472">Membrane</keyword>
<dbReference type="Pfam" id="PF10269">
    <property type="entry name" value="Tmemb_185A"/>
    <property type="match status" value="1"/>
</dbReference>
<dbReference type="Bgee" id="ENSOCUG00000035608">
    <property type="expression patterns" value="Expressed in testis"/>
</dbReference>
<dbReference type="PANTHER" id="PTHR13568">
    <property type="entry name" value="FAM11A, B PROTEIN"/>
    <property type="match status" value="1"/>
</dbReference>
<sequence length="108" mass="12175">MLIAVGTHLLLVSDRLGRDTHFSLLVFMPLFFVSLVSLADCMWGFRHYQLLELELLCSVNILQPRGWIALSTGHGWWRSCPCGSSCSYCAWSCSTTLCGSCYFCARRT</sequence>
<evidence type="ECO:0000313" key="3">
    <source>
        <dbReference type="Proteomes" id="UP000001811"/>
    </source>
</evidence>
<dbReference type="Proteomes" id="UP000001811">
    <property type="component" value="Chromosome 14"/>
</dbReference>
<keyword evidence="3" id="KW-1185">Reference proteome</keyword>
<organism evidence="2 3">
    <name type="scientific">Oryctolagus cuniculus</name>
    <name type="common">Rabbit</name>
    <dbReference type="NCBI Taxonomy" id="9986"/>
    <lineage>
        <taxon>Eukaryota</taxon>
        <taxon>Metazoa</taxon>
        <taxon>Chordata</taxon>
        <taxon>Craniata</taxon>
        <taxon>Vertebrata</taxon>
        <taxon>Euteleostomi</taxon>
        <taxon>Mammalia</taxon>
        <taxon>Eutheria</taxon>
        <taxon>Euarchontoglires</taxon>
        <taxon>Glires</taxon>
        <taxon>Lagomorpha</taxon>
        <taxon>Leporidae</taxon>
        <taxon>Oryctolagus</taxon>
    </lineage>
</organism>